<gene>
    <name evidence="1" type="ORF">QVH07_08410</name>
</gene>
<sequence length="140" mass="15927">MKKQFLFFCSILLLFSCSEDSDPGTTIIREELDSTLTSGVWVVDLFIEDNEDETSDYENLRFSFLASGQVEVSEGGSLIETGSWRTRIDDGFIVLDLNLSDDDALDDLSDDWYLIGFNADRVELEEDDDDADDFLILRKI</sequence>
<dbReference type="RefSeq" id="WP_289999721.1">
    <property type="nucleotide sequence ID" value="NZ_JAUEPH010000003.1"/>
</dbReference>
<dbReference type="PROSITE" id="PS51257">
    <property type="entry name" value="PROKAR_LIPOPROTEIN"/>
    <property type="match status" value="1"/>
</dbReference>
<organism evidence="1 2">
    <name type="scientific">Algoriphagus sediminis</name>
    <dbReference type="NCBI Taxonomy" id="3057113"/>
    <lineage>
        <taxon>Bacteria</taxon>
        <taxon>Pseudomonadati</taxon>
        <taxon>Bacteroidota</taxon>
        <taxon>Cytophagia</taxon>
        <taxon>Cytophagales</taxon>
        <taxon>Cyclobacteriaceae</taxon>
        <taxon>Algoriphagus</taxon>
    </lineage>
</organism>
<keyword evidence="2" id="KW-1185">Reference proteome</keyword>
<dbReference type="Proteomes" id="UP001171916">
    <property type="component" value="Unassembled WGS sequence"/>
</dbReference>
<evidence type="ECO:0000313" key="2">
    <source>
        <dbReference type="Proteomes" id="UP001171916"/>
    </source>
</evidence>
<protein>
    <recommendedName>
        <fullName evidence="3">Lipocalin-like domain-containing protein</fullName>
    </recommendedName>
</protein>
<evidence type="ECO:0000313" key="1">
    <source>
        <dbReference type="EMBL" id="MDN3204168.1"/>
    </source>
</evidence>
<reference evidence="1" key="1">
    <citation type="submission" date="2023-06" db="EMBL/GenBank/DDBJ databases">
        <title>Robiginitalea aurantiacus sp. nov. and Algoriphagus sediminis sp. nov., isolated from coastal sediment.</title>
        <authorList>
            <person name="Zhou Z.Y."/>
            <person name="An J."/>
            <person name="Jia Y.W."/>
            <person name="Du Z.J."/>
        </authorList>
    </citation>
    <scope>NUCLEOTIDE SEQUENCE</scope>
    <source>
        <strain evidence="1">C2-7</strain>
    </source>
</reference>
<dbReference type="EMBL" id="JAUEPH010000003">
    <property type="protein sequence ID" value="MDN3204168.1"/>
    <property type="molecule type" value="Genomic_DNA"/>
</dbReference>
<comment type="caution">
    <text evidence="1">The sequence shown here is derived from an EMBL/GenBank/DDBJ whole genome shotgun (WGS) entry which is preliminary data.</text>
</comment>
<proteinExistence type="predicted"/>
<evidence type="ECO:0008006" key="3">
    <source>
        <dbReference type="Google" id="ProtNLM"/>
    </source>
</evidence>
<accession>A0ABT7YCB9</accession>
<name>A0ABT7YCB9_9BACT</name>